<dbReference type="OrthoDB" id="9789573at2"/>
<organism evidence="1 2">
    <name type="scientific">Allosphingosinicella ginsenosidimutans</name>
    <dbReference type="NCBI Taxonomy" id="1176539"/>
    <lineage>
        <taxon>Bacteria</taxon>
        <taxon>Pseudomonadati</taxon>
        <taxon>Pseudomonadota</taxon>
        <taxon>Alphaproteobacteria</taxon>
        <taxon>Sphingomonadales</taxon>
        <taxon>Sphingomonadaceae</taxon>
        <taxon>Allosphingosinicella</taxon>
    </lineage>
</organism>
<reference evidence="1 2" key="1">
    <citation type="journal article" date="2015" name="J. Microbiol.">
        <title>Sphingosinicella ginsenosidimutans sp. nov., with ginsenoside converting activity.</title>
        <authorList>
            <person name="Kim J.K."/>
            <person name="Kang M.S."/>
            <person name="Park S.C."/>
            <person name="Kim K.M."/>
            <person name="Choi K."/>
            <person name="Yoon M.H."/>
            <person name="Im W.T."/>
        </authorList>
    </citation>
    <scope>NUCLEOTIDE SEQUENCE [LARGE SCALE GENOMIC DNA]</scope>
    <source>
        <strain evidence="1 2">BS-11</strain>
    </source>
</reference>
<gene>
    <name evidence="1" type="ORF">FRZ32_05555</name>
</gene>
<name>A0A5C6TRU9_9SPHN</name>
<comment type="caution">
    <text evidence="1">The sequence shown here is derived from an EMBL/GenBank/DDBJ whole genome shotgun (WGS) entry which is preliminary data.</text>
</comment>
<dbReference type="PANTHER" id="PTHR39624">
    <property type="entry name" value="PROTEIN INVOLVED IN RIMO-MEDIATED BETA-METHYLTHIOLATION OF RIBOSOMAL PROTEIN S12 YCAO"/>
    <property type="match status" value="1"/>
</dbReference>
<dbReference type="PANTHER" id="PTHR39624:SF2">
    <property type="entry name" value="OSMC-LIKE PROTEIN"/>
    <property type="match status" value="1"/>
</dbReference>
<protein>
    <submittedName>
        <fullName evidence="1">OsmC family protein</fullName>
    </submittedName>
</protein>
<dbReference type="InterPro" id="IPR015946">
    <property type="entry name" value="KH_dom-like_a/b"/>
</dbReference>
<evidence type="ECO:0000313" key="2">
    <source>
        <dbReference type="Proteomes" id="UP000321249"/>
    </source>
</evidence>
<sequence length="167" mass="17730">MVSNPTDTTGRVIARPTGKGRFQAEIEVRGGAILADEPVNVGGDASGPTPYELLSAALAACTAMTIRLYGQRKNLTLPTFRVEAAHQVVPADGAGDAPHDRFERHIVFDGPIPAEIKERVLDIAGKCPVHRTLMRGFEIVTSADGADYANGDAPRRHADDMIATADA</sequence>
<accession>A0A5C6TRU9</accession>
<keyword evidence="2" id="KW-1185">Reference proteome</keyword>
<dbReference type="SUPFAM" id="SSF82784">
    <property type="entry name" value="OsmC-like"/>
    <property type="match status" value="1"/>
</dbReference>
<dbReference type="AlphaFoldDB" id="A0A5C6TRU9"/>
<evidence type="ECO:0000313" key="1">
    <source>
        <dbReference type="EMBL" id="TXC63172.1"/>
    </source>
</evidence>
<proteinExistence type="predicted"/>
<dbReference type="Proteomes" id="UP000321249">
    <property type="component" value="Unassembled WGS sequence"/>
</dbReference>
<dbReference type="InterPro" id="IPR036102">
    <property type="entry name" value="OsmC/Ohrsf"/>
</dbReference>
<dbReference type="EMBL" id="VOQQ01000001">
    <property type="protein sequence ID" value="TXC63172.1"/>
    <property type="molecule type" value="Genomic_DNA"/>
</dbReference>
<dbReference type="Gene3D" id="3.30.300.20">
    <property type="match status" value="1"/>
</dbReference>
<dbReference type="InterPro" id="IPR003718">
    <property type="entry name" value="OsmC/Ohr_fam"/>
</dbReference>
<dbReference type="Pfam" id="PF02566">
    <property type="entry name" value="OsmC"/>
    <property type="match status" value="1"/>
</dbReference>
<dbReference type="RefSeq" id="WP_147042584.1">
    <property type="nucleotide sequence ID" value="NZ_BAABIR010000005.1"/>
</dbReference>